<organism evidence="1 2">
    <name type="scientific">Pontimicrobium aquaticum</name>
    <dbReference type="NCBI Taxonomy" id="2565367"/>
    <lineage>
        <taxon>Bacteria</taxon>
        <taxon>Pseudomonadati</taxon>
        <taxon>Bacteroidota</taxon>
        <taxon>Flavobacteriia</taxon>
        <taxon>Flavobacteriales</taxon>
        <taxon>Flavobacteriaceae</taxon>
        <taxon>Pontimicrobium</taxon>
    </lineage>
</organism>
<accession>A0A4U0EJH8</accession>
<keyword evidence="2" id="KW-1185">Reference proteome</keyword>
<dbReference type="OrthoDB" id="672868at2"/>
<dbReference type="AlphaFoldDB" id="A0A4U0EJH8"/>
<reference evidence="1 2" key="1">
    <citation type="submission" date="2019-04" db="EMBL/GenBank/DDBJ databases">
        <title>Lacinutrix sp. nov., isolated from marine water.</title>
        <authorList>
            <person name="Kim W."/>
        </authorList>
    </citation>
    <scope>NUCLEOTIDE SEQUENCE [LARGE SCALE GENOMIC DNA]</scope>
    <source>
        <strain evidence="1 2">CAU 1491</strain>
    </source>
</reference>
<name>A0A4U0EJH8_9FLAO</name>
<dbReference type="Proteomes" id="UP000307657">
    <property type="component" value="Unassembled WGS sequence"/>
</dbReference>
<evidence type="ECO:0000313" key="1">
    <source>
        <dbReference type="EMBL" id="TJY31607.1"/>
    </source>
</evidence>
<gene>
    <name evidence="1" type="ORF">E5167_15140</name>
</gene>
<dbReference type="EMBL" id="SUPL01000014">
    <property type="protein sequence ID" value="TJY31607.1"/>
    <property type="molecule type" value="Genomic_DNA"/>
</dbReference>
<dbReference type="RefSeq" id="WP_136845005.1">
    <property type="nucleotide sequence ID" value="NZ_SUPL01000014.1"/>
</dbReference>
<proteinExistence type="predicted"/>
<evidence type="ECO:0000313" key="2">
    <source>
        <dbReference type="Proteomes" id="UP000307657"/>
    </source>
</evidence>
<protein>
    <submittedName>
        <fullName evidence="1">Uncharacterized protein</fullName>
    </submittedName>
</protein>
<sequence length="175" mass="20715">MDEKIVIKYVDELVNDFIKDPFQDFTTNEFLDFSKIFRTESMKKSERLDLADEIEIFGIKKKLFKVSQGHILLLDEKGIELKDFKKGYVKFEKSLKKTPLTLYQKIYLSFFIPLSILALSNRFFPPVSKSDFQELSRDFDSLNLKFDYMKKQVDILSKLNEHDTLQPKNYPDSDN</sequence>
<comment type="caution">
    <text evidence="1">The sequence shown here is derived from an EMBL/GenBank/DDBJ whole genome shotgun (WGS) entry which is preliminary data.</text>
</comment>